<protein>
    <submittedName>
        <fullName evidence="2">Uncharacterized protein</fullName>
    </submittedName>
</protein>
<sequence length="89" mass="9193">MSNPEDSAIKSTTTEDPIKEAEVEGGAGAVKDELVQKDSGESAEPEAAAPSGDAKDDFDDDDDEPVPPGHNARGRTTNAASGLTKPVKR</sequence>
<feature type="region of interest" description="Disordered" evidence="1">
    <location>
        <begin position="1"/>
        <end position="89"/>
    </location>
</feature>
<name>A0A0W0FRE7_MONRR</name>
<dbReference type="EMBL" id="LATX01001716">
    <property type="protein sequence ID" value="KTB38959.1"/>
    <property type="molecule type" value="Genomic_DNA"/>
</dbReference>
<gene>
    <name evidence="2" type="ORF">WG66_8468</name>
</gene>
<feature type="compositionally biased region" description="Acidic residues" evidence="1">
    <location>
        <begin position="56"/>
        <end position="65"/>
    </location>
</feature>
<comment type="caution">
    <text evidence="2">The sequence shown here is derived from an EMBL/GenBank/DDBJ whole genome shotgun (WGS) entry which is preliminary data.</text>
</comment>
<accession>A0A0W0FRE7</accession>
<organism evidence="2 3">
    <name type="scientific">Moniliophthora roreri</name>
    <name type="common">Frosty pod rot fungus</name>
    <name type="synonym">Monilia roreri</name>
    <dbReference type="NCBI Taxonomy" id="221103"/>
    <lineage>
        <taxon>Eukaryota</taxon>
        <taxon>Fungi</taxon>
        <taxon>Dikarya</taxon>
        <taxon>Basidiomycota</taxon>
        <taxon>Agaricomycotina</taxon>
        <taxon>Agaricomycetes</taxon>
        <taxon>Agaricomycetidae</taxon>
        <taxon>Agaricales</taxon>
        <taxon>Marasmiineae</taxon>
        <taxon>Marasmiaceae</taxon>
        <taxon>Moniliophthora</taxon>
    </lineage>
</organism>
<feature type="compositionally biased region" description="Basic and acidic residues" evidence="1">
    <location>
        <begin position="30"/>
        <end position="40"/>
    </location>
</feature>
<proteinExistence type="predicted"/>
<reference evidence="2 3" key="1">
    <citation type="submission" date="2015-12" db="EMBL/GenBank/DDBJ databases">
        <title>Draft genome sequence of Moniliophthora roreri, the causal agent of frosty pod rot of cacao.</title>
        <authorList>
            <person name="Aime M.C."/>
            <person name="Diaz-Valderrama J.R."/>
            <person name="Kijpornyongpan T."/>
            <person name="Phillips-Mora W."/>
        </authorList>
    </citation>
    <scope>NUCLEOTIDE SEQUENCE [LARGE SCALE GENOMIC DNA]</scope>
    <source>
        <strain evidence="2 3">MCA 2952</strain>
    </source>
</reference>
<evidence type="ECO:0000313" key="3">
    <source>
        <dbReference type="Proteomes" id="UP000054988"/>
    </source>
</evidence>
<feature type="compositionally biased region" description="Polar residues" evidence="1">
    <location>
        <begin position="1"/>
        <end position="15"/>
    </location>
</feature>
<evidence type="ECO:0000313" key="2">
    <source>
        <dbReference type="EMBL" id="KTB38959.1"/>
    </source>
</evidence>
<dbReference type="AlphaFoldDB" id="A0A0W0FRE7"/>
<evidence type="ECO:0000256" key="1">
    <source>
        <dbReference type="SAM" id="MobiDB-lite"/>
    </source>
</evidence>
<dbReference type="Proteomes" id="UP000054988">
    <property type="component" value="Unassembled WGS sequence"/>
</dbReference>